<proteinExistence type="inferred from homology"/>
<feature type="transmembrane region" description="Helical" evidence="9">
    <location>
        <begin position="119"/>
        <end position="138"/>
    </location>
</feature>
<comment type="caution">
    <text evidence="10">The sequence shown here is derived from an EMBL/GenBank/DDBJ whole genome shotgun (WGS) entry which is preliminary data.</text>
</comment>
<feature type="transmembrane region" description="Helical" evidence="9">
    <location>
        <begin position="150"/>
        <end position="173"/>
    </location>
</feature>
<keyword evidence="11" id="KW-1185">Reference proteome</keyword>
<evidence type="ECO:0000256" key="5">
    <source>
        <dbReference type="ARBA" id="ARBA00022856"/>
    </source>
</evidence>
<organism evidence="10 11">
    <name type="scientific">Linnemannia gamsii</name>
    <dbReference type="NCBI Taxonomy" id="64522"/>
    <lineage>
        <taxon>Eukaryota</taxon>
        <taxon>Fungi</taxon>
        <taxon>Fungi incertae sedis</taxon>
        <taxon>Mucoromycota</taxon>
        <taxon>Mortierellomycotina</taxon>
        <taxon>Mortierellomycetes</taxon>
        <taxon>Mortierellales</taxon>
        <taxon>Mortierellaceae</taxon>
        <taxon>Linnemannia</taxon>
    </lineage>
</organism>
<keyword evidence="5" id="KW-0571">Peptide transport</keyword>
<evidence type="ECO:0000256" key="6">
    <source>
        <dbReference type="ARBA" id="ARBA00022927"/>
    </source>
</evidence>
<dbReference type="PANTHER" id="PTHR22601">
    <property type="entry name" value="ISP4 LIKE PROTEIN"/>
    <property type="match status" value="1"/>
</dbReference>
<dbReference type="Pfam" id="PF03169">
    <property type="entry name" value="OPT"/>
    <property type="match status" value="1"/>
</dbReference>
<dbReference type="Proteomes" id="UP001194696">
    <property type="component" value="Unassembled WGS sequence"/>
</dbReference>
<evidence type="ECO:0000313" key="10">
    <source>
        <dbReference type="EMBL" id="KAG0294366.1"/>
    </source>
</evidence>
<evidence type="ECO:0000256" key="8">
    <source>
        <dbReference type="ARBA" id="ARBA00023136"/>
    </source>
</evidence>
<keyword evidence="8 9" id="KW-0472">Membrane</keyword>
<evidence type="ECO:0000256" key="2">
    <source>
        <dbReference type="ARBA" id="ARBA00008807"/>
    </source>
</evidence>
<gene>
    <name evidence="10" type="ORF">BGZ96_001361</name>
</gene>
<dbReference type="InterPro" id="IPR004813">
    <property type="entry name" value="OPT"/>
</dbReference>
<evidence type="ECO:0000313" key="11">
    <source>
        <dbReference type="Proteomes" id="UP001194696"/>
    </source>
</evidence>
<reference evidence="10 11" key="1">
    <citation type="journal article" date="2020" name="Fungal Divers.">
        <title>Resolving the Mortierellaceae phylogeny through synthesis of multi-gene phylogenetics and phylogenomics.</title>
        <authorList>
            <person name="Vandepol N."/>
            <person name="Liber J."/>
            <person name="Desiro A."/>
            <person name="Na H."/>
            <person name="Kennedy M."/>
            <person name="Barry K."/>
            <person name="Grigoriev I.V."/>
            <person name="Miller A.N."/>
            <person name="O'Donnell K."/>
            <person name="Stajich J.E."/>
            <person name="Bonito G."/>
        </authorList>
    </citation>
    <scope>NUCLEOTIDE SEQUENCE [LARGE SCALE GENOMIC DNA]</scope>
    <source>
        <strain evidence="10 11">AD045</strain>
    </source>
</reference>
<keyword evidence="7 9" id="KW-1133">Transmembrane helix</keyword>
<evidence type="ECO:0000256" key="9">
    <source>
        <dbReference type="SAM" id="Phobius"/>
    </source>
</evidence>
<evidence type="ECO:0000256" key="1">
    <source>
        <dbReference type="ARBA" id="ARBA00004141"/>
    </source>
</evidence>
<sequence>MGEVIVSVKDVFYEEKMHPFAAIFLMWATICTGYSFAAIGRNFLLYDPELIWPSALMQTTMFRTLNGEGQSLDVSRKQIRVFWFVLVGVFFWSFLPEYAFPFTSSLAILCWFAPHNDTIKFVSSGIGGMGFLNFTLNWSNITSNIMVSPWWTQVVSFTAFVVSVWILVPIVYFTGAWNPSALPVMSNRIFTANGSRYPFIELTDKQG</sequence>
<evidence type="ECO:0000256" key="4">
    <source>
        <dbReference type="ARBA" id="ARBA00022692"/>
    </source>
</evidence>
<comment type="similarity">
    <text evidence="2">Belongs to the oligopeptide OPT transporter family.</text>
</comment>
<keyword evidence="4 9" id="KW-0812">Transmembrane</keyword>
<protein>
    <submittedName>
        <fullName evidence="10">Uncharacterized protein</fullName>
    </submittedName>
</protein>
<accession>A0ABQ7KAP5</accession>
<feature type="transmembrane region" description="Helical" evidence="9">
    <location>
        <begin position="81"/>
        <end position="99"/>
    </location>
</feature>
<feature type="transmembrane region" description="Helical" evidence="9">
    <location>
        <begin position="20"/>
        <end position="39"/>
    </location>
</feature>
<feature type="non-terminal residue" evidence="10">
    <location>
        <position position="207"/>
    </location>
</feature>
<keyword evidence="3" id="KW-0813">Transport</keyword>
<keyword evidence="6" id="KW-0653">Protein transport</keyword>
<evidence type="ECO:0000256" key="3">
    <source>
        <dbReference type="ARBA" id="ARBA00022448"/>
    </source>
</evidence>
<evidence type="ECO:0000256" key="7">
    <source>
        <dbReference type="ARBA" id="ARBA00022989"/>
    </source>
</evidence>
<comment type="subcellular location">
    <subcellularLocation>
        <location evidence="1">Membrane</location>
        <topology evidence="1">Multi-pass membrane protein</topology>
    </subcellularLocation>
</comment>
<dbReference type="EMBL" id="JAAAIM010000122">
    <property type="protein sequence ID" value="KAG0294366.1"/>
    <property type="molecule type" value="Genomic_DNA"/>
</dbReference>
<name>A0ABQ7KAP5_9FUNG</name>
<dbReference type="InterPro" id="IPR004648">
    <property type="entry name" value="Oligpept_transpt"/>
</dbReference>